<evidence type="ECO:0000313" key="8">
    <source>
        <dbReference type="Proteomes" id="UP000593892"/>
    </source>
</evidence>
<dbReference type="KEGG" id="pfer:IRI77_15080"/>
<keyword evidence="2 5" id="KW-0349">Heme</keyword>
<keyword evidence="8" id="KW-1185">Reference proteome</keyword>
<gene>
    <name evidence="7" type="ORF">IRI77_15080</name>
</gene>
<feature type="signal peptide" evidence="5">
    <location>
        <begin position="1"/>
        <end position="24"/>
    </location>
</feature>
<organism evidence="7 8">
    <name type="scientific">Paludibaculum fermentans</name>
    <dbReference type="NCBI Taxonomy" id="1473598"/>
    <lineage>
        <taxon>Bacteria</taxon>
        <taxon>Pseudomonadati</taxon>
        <taxon>Acidobacteriota</taxon>
        <taxon>Terriglobia</taxon>
        <taxon>Bryobacterales</taxon>
        <taxon>Bryobacteraceae</taxon>
        <taxon>Paludibaculum</taxon>
    </lineage>
</organism>
<reference evidence="7 8" key="1">
    <citation type="submission" date="2020-10" db="EMBL/GenBank/DDBJ databases">
        <title>Complete genome sequence of Paludibaculum fermentans P105T, a facultatively anaerobic acidobacterium capable of dissimilatory Fe(III) reduction.</title>
        <authorList>
            <person name="Dedysh S.N."/>
            <person name="Beletsky A.V."/>
            <person name="Kulichevskaya I.S."/>
            <person name="Mardanov A.V."/>
            <person name="Ravin N.V."/>
        </authorList>
    </citation>
    <scope>NUCLEOTIDE SEQUENCE [LARGE SCALE GENOMIC DNA]</scope>
    <source>
        <strain evidence="7 8">P105</strain>
    </source>
</reference>
<dbReference type="Proteomes" id="UP000593892">
    <property type="component" value="Chromosome"/>
</dbReference>
<dbReference type="AlphaFoldDB" id="A0A7S7NWT6"/>
<evidence type="ECO:0000313" key="7">
    <source>
        <dbReference type="EMBL" id="QOY91215.1"/>
    </source>
</evidence>
<evidence type="ECO:0000256" key="4">
    <source>
        <dbReference type="ARBA" id="ARBA00023004"/>
    </source>
</evidence>
<dbReference type="RefSeq" id="WP_194452869.1">
    <property type="nucleotide sequence ID" value="NZ_CP063849.1"/>
</dbReference>
<evidence type="ECO:0000256" key="2">
    <source>
        <dbReference type="ARBA" id="ARBA00022617"/>
    </source>
</evidence>
<keyword evidence="5" id="KW-0732">Signal</keyword>
<sequence>MQNKLNLRNKIVLGLALSAALVQGTVPLTNERVRRLGDQMQCKCGCYASITGCNMINCHFSDPVRTQLLKLIDEGKSDDAIIADMVAAYGKDILLKPPAEGFYLLSWLMPFVWISGGLGAIYLVLRSYLRKRPAAEGPGQIVVESADLARYRDRIDKDLSDLE</sequence>
<comment type="function">
    <text evidence="5">Possible subunit of a heme lyase.</text>
</comment>
<dbReference type="EMBL" id="CP063849">
    <property type="protein sequence ID" value="QOY91215.1"/>
    <property type="molecule type" value="Genomic_DNA"/>
</dbReference>
<feature type="domain" description="CcmH/CycL/Ccl2/NrfF N-terminal" evidence="6">
    <location>
        <begin position="27"/>
        <end position="133"/>
    </location>
</feature>
<accession>A0A7S7NWT6</accession>
<dbReference type="Pfam" id="PF03918">
    <property type="entry name" value="CcmH"/>
    <property type="match status" value="1"/>
</dbReference>
<dbReference type="Gene3D" id="1.10.8.640">
    <property type="entry name" value="Cytochrome C biogenesis protein"/>
    <property type="match status" value="1"/>
</dbReference>
<name>A0A7S7NWT6_PALFE</name>
<keyword evidence="3 5" id="KW-0479">Metal-binding</keyword>
<feature type="transmembrane region" description="Helical" evidence="5">
    <location>
        <begin position="104"/>
        <end position="125"/>
    </location>
</feature>
<protein>
    <recommendedName>
        <fullName evidence="5">Cytochrome c-type biogenesis protein</fullName>
    </recommendedName>
</protein>
<keyword evidence="5" id="KW-0472">Membrane</keyword>
<keyword evidence="4 5" id="KW-0408">Iron</keyword>
<dbReference type="GO" id="GO:0046872">
    <property type="term" value="F:metal ion binding"/>
    <property type="evidence" value="ECO:0007669"/>
    <property type="project" value="UniProtKB-KW"/>
</dbReference>
<dbReference type="InterPro" id="IPR005616">
    <property type="entry name" value="CcmH/CycL/Ccl2/NrfF_N"/>
</dbReference>
<feature type="chain" id="PRO_5033110310" description="Cytochrome c-type biogenesis protein" evidence="5">
    <location>
        <begin position="25"/>
        <end position="163"/>
    </location>
</feature>
<evidence type="ECO:0000256" key="5">
    <source>
        <dbReference type="RuleBase" id="RU364112"/>
    </source>
</evidence>
<keyword evidence="5" id="KW-0812">Transmembrane</keyword>
<dbReference type="InterPro" id="IPR038297">
    <property type="entry name" value="CcmH/CycL/NrfF/Ccl2_sf"/>
</dbReference>
<dbReference type="CDD" id="cd16378">
    <property type="entry name" value="CcmH_N"/>
    <property type="match status" value="1"/>
</dbReference>
<evidence type="ECO:0000256" key="1">
    <source>
        <dbReference type="ARBA" id="ARBA00010342"/>
    </source>
</evidence>
<keyword evidence="5" id="KW-1133">Transmembrane helix</keyword>
<comment type="similarity">
    <text evidence="1 5">Belongs to the CcmH/CycL/Ccl2/NrfF family.</text>
</comment>
<evidence type="ECO:0000256" key="3">
    <source>
        <dbReference type="ARBA" id="ARBA00022723"/>
    </source>
</evidence>
<evidence type="ECO:0000259" key="6">
    <source>
        <dbReference type="Pfam" id="PF03918"/>
    </source>
</evidence>
<proteinExistence type="inferred from homology"/>